<feature type="compositionally biased region" description="Basic and acidic residues" evidence="1">
    <location>
        <begin position="558"/>
        <end position="568"/>
    </location>
</feature>
<accession>A0ABQ2V8B0</accession>
<dbReference type="GO" id="GO:0016787">
    <property type="term" value="F:hydrolase activity"/>
    <property type="evidence" value="ECO:0007669"/>
    <property type="project" value="UniProtKB-KW"/>
</dbReference>
<gene>
    <name evidence="3" type="ORF">GCM10010211_44860</name>
</gene>
<dbReference type="PANTHER" id="PTHR43056">
    <property type="entry name" value="PEPTIDASE S9 PROLYL OLIGOPEPTIDASE"/>
    <property type="match status" value="1"/>
</dbReference>
<proteinExistence type="predicted"/>
<dbReference type="PANTHER" id="PTHR43056:SF5">
    <property type="entry name" value="PEPTIDASE S9 PROLYL OLIGOPEPTIDASE CATALYTIC DOMAIN-CONTAINING PROTEIN"/>
    <property type="match status" value="1"/>
</dbReference>
<dbReference type="InterPro" id="IPR050585">
    <property type="entry name" value="Xaa-Pro_dipeptidyl-ppase/CocE"/>
</dbReference>
<name>A0ABQ2V8B0_9ACTN</name>
<dbReference type="EMBL" id="BMRP01000016">
    <property type="protein sequence ID" value="GGU74041.1"/>
    <property type="molecule type" value="Genomic_DNA"/>
</dbReference>
<feature type="region of interest" description="Disordered" evidence="1">
    <location>
        <begin position="558"/>
        <end position="583"/>
    </location>
</feature>
<dbReference type="Proteomes" id="UP000654471">
    <property type="component" value="Unassembled WGS sequence"/>
</dbReference>
<dbReference type="Pfam" id="PF00326">
    <property type="entry name" value="Peptidase_S9"/>
    <property type="match status" value="1"/>
</dbReference>
<evidence type="ECO:0000259" key="2">
    <source>
        <dbReference type="Pfam" id="PF00326"/>
    </source>
</evidence>
<feature type="region of interest" description="Disordered" evidence="1">
    <location>
        <begin position="471"/>
        <end position="494"/>
    </location>
</feature>
<keyword evidence="4" id="KW-1185">Reference proteome</keyword>
<feature type="domain" description="Peptidase S9 prolyl oligopeptidase catalytic" evidence="2">
    <location>
        <begin position="454"/>
        <end position="657"/>
    </location>
</feature>
<evidence type="ECO:0000313" key="3">
    <source>
        <dbReference type="EMBL" id="GGU74041.1"/>
    </source>
</evidence>
<evidence type="ECO:0000313" key="4">
    <source>
        <dbReference type="Proteomes" id="UP000654471"/>
    </source>
</evidence>
<reference evidence="4" key="1">
    <citation type="journal article" date="2019" name="Int. J. Syst. Evol. Microbiol.">
        <title>The Global Catalogue of Microorganisms (GCM) 10K type strain sequencing project: providing services to taxonomists for standard genome sequencing and annotation.</title>
        <authorList>
            <consortium name="The Broad Institute Genomics Platform"/>
            <consortium name="The Broad Institute Genome Sequencing Center for Infectious Disease"/>
            <person name="Wu L."/>
            <person name="Ma J."/>
        </authorList>
    </citation>
    <scope>NUCLEOTIDE SEQUENCE [LARGE SCALE GENOMIC DNA]</scope>
    <source>
        <strain evidence="4">JCM 3399</strain>
    </source>
</reference>
<dbReference type="InterPro" id="IPR029058">
    <property type="entry name" value="AB_hydrolase_fold"/>
</dbReference>
<evidence type="ECO:0000256" key="1">
    <source>
        <dbReference type="SAM" id="MobiDB-lite"/>
    </source>
</evidence>
<sequence>MTTAPYGAWASPLDARTVAARDGRPAWVGFVGDDVWWTEPRPGEGGRRALIRRRPDGVEESVLPAPWRVRSRVVEYGSRPWTGTVTERGPLVVFSSSADQRLYAYEPDSGAAPRPLTPRSAAAGGLRWADPVLRPESGEVWCVLEEFAEERPTDPRRVIAAVPLDGSAAERRESVRELSDDRHRFLTGPRISPDGRRVAWLAWEDPVTSGAGTLAMVAEITAKGEFADIRPLAGDLGPGHPGGGAQGESIAQVEWATDGSLLCVSDRDGWWEPMRLDPDAADGGKAGGRALCPGRQEEFGGPLRTIGQRWLVPLENGTLAVLHGRGPKTLGILDPVSGEVVDSAGPWTDWAATLAAHGTRVIGVAAGPRGTYDIVELDTCTGRSRTIAARHTAVLDRAYHPSPQARTFTGPGGRVIHAHIHPPRHPEHAAPEGELPPYVVWAPSGPAEHAPPALDLEIAYFTSRGFGVAAVDHGGPTDHDREYRERQRGRPGMADVEDCAAVARALADEGSADRDRLAIRGGGAGGWVAAASLTSTDLYACGVLRHPVLDLAARATGGDHDLESRHPESPAGPPADVPDRSPAHRTDRITAPFLLLHGADDAVCPPARCERFLAGVSGRGIPHACLVFPGEGHGFRFADTRIRALEAELALYAETFGIARGDVPVLALHT</sequence>
<dbReference type="InterPro" id="IPR001375">
    <property type="entry name" value="Peptidase_S9_cat"/>
</dbReference>
<dbReference type="SUPFAM" id="SSF53474">
    <property type="entry name" value="alpha/beta-Hydrolases"/>
    <property type="match status" value="1"/>
</dbReference>
<organism evidence="3 4">
    <name type="scientific">Streptomyces albospinus</name>
    <dbReference type="NCBI Taxonomy" id="285515"/>
    <lineage>
        <taxon>Bacteria</taxon>
        <taxon>Bacillati</taxon>
        <taxon>Actinomycetota</taxon>
        <taxon>Actinomycetes</taxon>
        <taxon>Kitasatosporales</taxon>
        <taxon>Streptomycetaceae</taxon>
        <taxon>Streptomyces</taxon>
    </lineage>
</organism>
<comment type="caution">
    <text evidence="3">The sequence shown here is derived from an EMBL/GenBank/DDBJ whole genome shotgun (WGS) entry which is preliminary data.</text>
</comment>
<dbReference type="Gene3D" id="3.40.50.1820">
    <property type="entry name" value="alpha/beta hydrolase"/>
    <property type="match status" value="1"/>
</dbReference>
<feature type="compositionally biased region" description="Basic and acidic residues" evidence="1">
    <location>
        <begin position="475"/>
        <end position="488"/>
    </location>
</feature>
<keyword evidence="3" id="KW-0378">Hydrolase</keyword>
<dbReference type="SUPFAM" id="SSF82171">
    <property type="entry name" value="DPP6 N-terminal domain-like"/>
    <property type="match status" value="1"/>
</dbReference>
<protein>
    <submittedName>
        <fullName evidence="3">Acyl-peptide hydrolase</fullName>
    </submittedName>
</protein>